<evidence type="ECO:0000313" key="3">
    <source>
        <dbReference type="Proteomes" id="UP000287168"/>
    </source>
</evidence>
<dbReference type="Proteomes" id="UP000287168">
    <property type="component" value="Unassembled WGS sequence"/>
</dbReference>
<dbReference type="OrthoDB" id="359414at2"/>
<dbReference type="SUPFAM" id="SSF55729">
    <property type="entry name" value="Acyl-CoA N-acyltransferases (Nat)"/>
    <property type="match status" value="1"/>
</dbReference>
<organism evidence="2 3">
    <name type="scientific">Falsigemmobacter intermedius</name>
    <dbReference type="NCBI Taxonomy" id="1553448"/>
    <lineage>
        <taxon>Bacteria</taxon>
        <taxon>Pseudomonadati</taxon>
        <taxon>Pseudomonadota</taxon>
        <taxon>Alphaproteobacteria</taxon>
        <taxon>Rhodobacterales</taxon>
        <taxon>Paracoccaceae</taxon>
        <taxon>Falsigemmobacter</taxon>
    </lineage>
</organism>
<dbReference type="GO" id="GO:0016747">
    <property type="term" value="F:acyltransferase activity, transferring groups other than amino-acyl groups"/>
    <property type="evidence" value="ECO:0007669"/>
    <property type="project" value="InterPro"/>
</dbReference>
<gene>
    <name evidence="2" type="ORF">EP867_13545</name>
</gene>
<dbReference type="InterPro" id="IPR016181">
    <property type="entry name" value="Acyl_CoA_acyltransferase"/>
</dbReference>
<reference evidence="2 3" key="1">
    <citation type="journal article" date="2015" name="Int. J. Syst. Evol. Microbiol.">
        <title>Gemmobacter intermedius sp. nov., isolated from a white stork (Ciconia ciconia).</title>
        <authorList>
            <person name="Kampfer P."/>
            <person name="Jerzak L."/>
            <person name="Wilharm G."/>
            <person name="Golke J."/>
            <person name="Busse H.J."/>
            <person name="Glaeser S.P."/>
        </authorList>
    </citation>
    <scope>NUCLEOTIDE SEQUENCE [LARGE SCALE GENOMIC DNA]</scope>
    <source>
        <strain evidence="2 3">119/4</strain>
    </source>
</reference>
<feature type="domain" description="N-acetyltransferase" evidence="1">
    <location>
        <begin position="1"/>
        <end position="162"/>
    </location>
</feature>
<dbReference type="AlphaFoldDB" id="A0A3S3UDS4"/>
<evidence type="ECO:0000259" key="1">
    <source>
        <dbReference type="PROSITE" id="PS51186"/>
    </source>
</evidence>
<dbReference type="Pfam" id="PF00583">
    <property type="entry name" value="Acetyltransf_1"/>
    <property type="match status" value="1"/>
</dbReference>
<sequence>MQWREMREEDLTGVLDLADRVHPELPERFEVIAEKRRLYPQGCLVLEDAPGGALAGYAISHPIRENSPPALDSFLGAIPEEAGQYYIHDVVLDPELRGGGYARQAIERLLAQAEGFPSTGLVSVYGTAGFWSRFGFAPAPGVAGQKLAAYGEDAVWMRRDLTL</sequence>
<dbReference type="EMBL" id="SBLC01000020">
    <property type="protein sequence ID" value="RWY39651.1"/>
    <property type="molecule type" value="Genomic_DNA"/>
</dbReference>
<dbReference type="InterPro" id="IPR000182">
    <property type="entry name" value="GNAT_dom"/>
</dbReference>
<dbReference type="CDD" id="cd04301">
    <property type="entry name" value="NAT_SF"/>
    <property type="match status" value="1"/>
</dbReference>
<protein>
    <submittedName>
        <fullName evidence="2">GNAT family N-acetyltransferase</fullName>
    </submittedName>
</protein>
<dbReference type="Gene3D" id="3.40.630.30">
    <property type="match status" value="1"/>
</dbReference>
<accession>A0A3S3UDS4</accession>
<proteinExistence type="predicted"/>
<evidence type="ECO:0000313" key="2">
    <source>
        <dbReference type="EMBL" id="RWY39651.1"/>
    </source>
</evidence>
<name>A0A3S3UDS4_9RHOB</name>
<comment type="caution">
    <text evidence="2">The sequence shown here is derived from an EMBL/GenBank/DDBJ whole genome shotgun (WGS) entry which is preliminary data.</text>
</comment>
<dbReference type="PROSITE" id="PS51186">
    <property type="entry name" value="GNAT"/>
    <property type="match status" value="1"/>
</dbReference>
<keyword evidence="3" id="KW-1185">Reference proteome</keyword>
<keyword evidence="2" id="KW-0808">Transferase</keyword>
<dbReference type="RefSeq" id="WP_128490021.1">
    <property type="nucleotide sequence ID" value="NZ_JBHLXB010000126.1"/>
</dbReference>